<dbReference type="EMBL" id="CP002772">
    <property type="protein sequence ID" value="AEG17268.1"/>
    <property type="molecule type" value="Genomic_DNA"/>
</dbReference>
<dbReference type="Gene3D" id="3.40.920.10">
    <property type="entry name" value="Pyruvate-ferredoxin oxidoreductase, PFOR, domain III"/>
    <property type="match status" value="1"/>
</dbReference>
<evidence type="ECO:0000256" key="1">
    <source>
        <dbReference type="ARBA" id="ARBA00023002"/>
    </source>
</evidence>
<proteinExistence type="predicted"/>
<dbReference type="STRING" id="868131.MSWAN_0222"/>
<accession>F6D1X9</accession>
<gene>
    <name evidence="3" type="ordered locus">MSWAN_0222</name>
</gene>
<dbReference type="NCBIfam" id="NF006323">
    <property type="entry name" value="PRK08537.1"/>
    <property type="match status" value="1"/>
</dbReference>
<keyword evidence="1 3" id="KW-0560">Oxidoreductase</keyword>
<name>F6D1X9_METPW</name>
<evidence type="ECO:0000259" key="2">
    <source>
        <dbReference type="Pfam" id="PF01558"/>
    </source>
</evidence>
<dbReference type="KEGG" id="mew:MSWAN_0222"/>
<dbReference type="InterPro" id="IPR052554">
    <property type="entry name" value="2-oxoglutarate_synth_KorC"/>
</dbReference>
<protein>
    <submittedName>
        <fullName evidence="3">2-oxoglutarate synthase</fullName>
        <ecNumber evidence="3">1.2.7.3</ecNumber>
    </submittedName>
</protein>
<keyword evidence="4" id="KW-1185">Reference proteome</keyword>
<dbReference type="GO" id="GO:0047553">
    <property type="term" value="F:2-oxoglutarate synthase activity"/>
    <property type="evidence" value="ECO:0007669"/>
    <property type="project" value="UniProtKB-EC"/>
</dbReference>
<evidence type="ECO:0000313" key="4">
    <source>
        <dbReference type="Proteomes" id="UP000009231"/>
    </source>
</evidence>
<dbReference type="GeneID" id="10667700"/>
<organism evidence="3 4">
    <name type="scientific">Methanobacterium paludis (strain DSM 25820 / JCM 18151 / SWAN1)</name>
    <dbReference type="NCBI Taxonomy" id="868131"/>
    <lineage>
        <taxon>Archaea</taxon>
        <taxon>Methanobacteriati</taxon>
        <taxon>Methanobacteriota</taxon>
        <taxon>Methanomada group</taxon>
        <taxon>Methanobacteria</taxon>
        <taxon>Methanobacteriales</taxon>
        <taxon>Methanobacteriaceae</taxon>
        <taxon>Methanobacterium</taxon>
    </lineage>
</organism>
<dbReference type="InterPro" id="IPR002869">
    <property type="entry name" value="Pyrv_flavodox_OxRed_cen"/>
</dbReference>
<dbReference type="PANTHER" id="PTHR42730">
    <property type="entry name" value="2-OXOGLUTARATE SYNTHASE SUBUNIT KORC"/>
    <property type="match status" value="1"/>
</dbReference>
<dbReference type="eggNOG" id="arCOG01602">
    <property type="taxonomic scope" value="Archaea"/>
</dbReference>
<dbReference type="AlphaFoldDB" id="F6D1X9"/>
<dbReference type="RefSeq" id="WP_013824770.1">
    <property type="nucleotide sequence ID" value="NC_015574.1"/>
</dbReference>
<evidence type="ECO:0000313" key="3">
    <source>
        <dbReference type="EMBL" id="AEG17268.1"/>
    </source>
</evidence>
<dbReference type="EC" id="1.2.7.3" evidence="3"/>
<sequence>MRKEVRIAGFGGQGIILAGIVIGKAAALHDGIHAVQTQSYGPEARGGASRTELVISDEEIDYPKVQSPDILIAMSHEALMAYLDDLKDGGILIIDPDMIVEEEVLPFVTEHNIKLYRAPATRTAAEKLGLNIVANIVMVGAITRITKIVSEEAARKSVAESVPQGTQDKNLAAFDAGAALADGEV</sequence>
<dbReference type="HOGENOM" id="CLU_087284_0_0_2"/>
<dbReference type="InterPro" id="IPR019752">
    <property type="entry name" value="Pyrv/ketoisovalerate_OxRed_cat"/>
</dbReference>
<dbReference type="PANTHER" id="PTHR42730:SF1">
    <property type="entry name" value="2-OXOGLUTARATE SYNTHASE SUBUNIT KORC"/>
    <property type="match status" value="1"/>
</dbReference>
<reference evidence="3 4" key="1">
    <citation type="journal article" date="2014" name="Int. J. Syst. Evol. Microbiol.">
        <title>Methanobacterium paludis sp. nov. and a novel strain of Methanobacterium lacus isolated from northern peatlands.</title>
        <authorList>
            <person name="Cadillo-Quiroz H."/>
            <person name="Brauer S.L."/>
            <person name="Goodson N."/>
            <person name="Yavitt J.B."/>
            <person name="Zinder S.H."/>
        </authorList>
    </citation>
    <scope>NUCLEOTIDE SEQUENCE [LARGE SCALE GENOMIC DNA]</scope>
    <source>
        <strain evidence="4">DSM 25820 / JCM 18151 / SWAN1</strain>
    </source>
</reference>
<feature type="domain" description="Pyruvate/ketoisovalerate oxidoreductase catalytic" evidence="2">
    <location>
        <begin position="11"/>
        <end position="178"/>
    </location>
</feature>
<dbReference type="Pfam" id="PF01558">
    <property type="entry name" value="POR"/>
    <property type="match status" value="1"/>
</dbReference>
<dbReference type="SUPFAM" id="SSF53323">
    <property type="entry name" value="Pyruvate-ferredoxin oxidoreductase, PFOR, domain III"/>
    <property type="match status" value="1"/>
</dbReference>
<dbReference type="Proteomes" id="UP000009231">
    <property type="component" value="Chromosome"/>
</dbReference>
<dbReference type="OrthoDB" id="18183at2157"/>